<sequence length="113" mass="12172">MLGKKRLGPQAELQSGDSYFAAVFEDTANRDKALEALKAKKFRLGNDVPRVKVSADTVVSDMEVSETPKSLTSSGCLGLRLRMPDSKEAVTTVTHEVVALTIMPFGVPDESTS</sequence>
<proteinExistence type="predicted"/>
<keyword evidence="2" id="KW-1185">Reference proteome</keyword>
<evidence type="ECO:0000313" key="2">
    <source>
        <dbReference type="Proteomes" id="UP001147760"/>
    </source>
</evidence>
<comment type="caution">
    <text evidence="1">The sequence shown here is derived from an EMBL/GenBank/DDBJ whole genome shotgun (WGS) entry which is preliminary data.</text>
</comment>
<dbReference type="AlphaFoldDB" id="A0A9X0BML6"/>
<dbReference type="Proteomes" id="UP001147760">
    <property type="component" value="Unassembled WGS sequence"/>
</dbReference>
<accession>A0A9X0BML6</accession>
<organism evidence="1 2">
    <name type="scientific">Penicillium desertorum</name>
    <dbReference type="NCBI Taxonomy" id="1303715"/>
    <lineage>
        <taxon>Eukaryota</taxon>
        <taxon>Fungi</taxon>
        <taxon>Dikarya</taxon>
        <taxon>Ascomycota</taxon>
        <taxon>Pezizomycotina</taxon>
        <taxon>Eurotiomycetes</taxon>
        <taxon>Eurotiomycetidae</taxon>
        <taxon>Eurotiales</taxon>
        <taxon>Aspergillaceae</taxon>
        <taxon>Penicillium</taxon>
    </lineage>
</organism>
<gene>
    <name evidence="1" type="ORF">N7530_006942</name>
</gene>
<dbReference type="OrthoDB" id="4927245at2759"/>
<reference evidence="1" key="1">
    <citation type="submission" date="2022-12" db="EMBL/GenBank/DDBJ databases">
        <authorList>
            <person name="Petersen C."/>
        </authorList>
    </citation>
    <scope>NUCLEOTIDE SEQUENCE</scope>
    <source>
        <strain evidence="1">IBT 17660</strain>
    </source>
</reference>
<reference evidence="1" key="2">
    <citation type="journal article" date="2023" name="IMA Fungus">
        <title>Comparative genomic study of the Penicillium genus elucidates a diverse pangenome and 15 lateral gene transfer events.</title>
        <authorList>
            <person name="Petersen C."/>
            <person name="Sorensen T."/>
            <person name="Nielsen M.R."/>
            <person name="Sondergaard T.E."/>
            <person name="Sorensen J.L."/>
            <person name="Fitzpatrick D.A."/>
            <person name="Frisvad J.C."/>
            <person name="Nielsen K.L."/>
        </authorList>
    </citation>
    <scope>NUCLEOTIDE SEQUENCE</scope>
    <source>
        <strain evidence="1">IBT 17660</strain>
    </source>
</reference>
<dbReference type="EMBL" id="JAPWDO010000004">
    <property type="protein sequence ID" value="KAJ5472941.1"/>
    <property type="molecule type" value="Genomic_DNA"/>
</dbReference>
<name>A0A9X0BML6_9EURO</name>
<protein>
    <submittedName>
        <fullName evidence="1">Uncharacterized protein</fullName>
    </submittedName>
</protein>
<evidence type="ECO:0000313" key="1">
    <source>
        <dbReference type="EMBL" id="KAJ5472941.1"/>
    </source>
</evidence>